<keyword evidence="1" id="KW-1133">Transmembrane helix</keyword>
<evidence type="ECO:0000313" key="3">
    <source>
        <dbReference type="Proteomes" id="UP000189670"/>
    </source>
</evidence>
<sequence length="615" mass="69710">MKEIQTLLRPRFLALVRQRLSLKKLMAMSFFAGIGISIWSIIFYVSYRVLTYFKSVESIGDFLSYKLLSMILLTLFSLLVFSAILTALSKLFLSTDLGLVHALPVKSESIFVARWIESTFDSSWMMLLYTAPAFIAFGIVFDGSIFYYFFLLCSLLCMAIIAGGLSALIVMPIVLIMPATRIRSIFAFLGLGVFVTLYVSFRIMQPERFVNPEGFASIMLYIRTISLPSTPMIPSTWVFNTLQTALEGHYHESLFHIGILISFSLTLIFFNIIIAQLIYFRGYSKTQTAQSRLISGNNPLMYRLLSKVPGPVRAIFIKESKTFWRDQTQWSQLFLIGALIVIYLYNFSVLPFDQTPFKAYYIENLFSFLNIALAAFVLTAIGARFVFPSISHEGMSFWIIQSSPVSIRTYLWIKWLCYFIPLIIFSELLIITTNILLHVNPFMKVLSVITIACITPGVVATGIGLGAAYPDFKSENPTQTVTGFGGLMYMFCSSAFFGSVVLLETGPVYVFFNAHFQINLIKGMDIVLIILSFSLSLLICVCMVFIPMRFGEHRLTQRIQKQTPDIGYQQIESPSFKAEAQTRQEILLTRVNTIRSGNANRYPAKNVLEEIRECC</sequence>
<dbReference type="InterPro" id="IPR031599">
    <property type="entry name" value="ABC_tran_2"/>
</dbReference>
<feature type="transmembrane region" description="Helical" evidence="1">
    <location>
        <begin position="25"/>
        <end position="47"/>
    </location>
</feature>
<accession>A0A1V1PHP9</accession>
<reference evidence="3" key="1">
    <citation type="submission" date="2012-11" db="EMBL/GenBank/DDBJ databases">
        <authorList>
            <person name="Lucero-Rivera Y.E."/>
            <person name="Tovar-Ramirez D."/>
        </authorList>
    </citation>
    <scope>NUCLEOTIDE SEQUENCE [LARGE SCALE GENOMIC DNA]</scope>
    <source>
        <strain evidence="3">Araruama</strain>
    </source>
</reference>
<feature type="transmembrane region" description="Helical" evidence="1">
    <location>
        <begin position="445"/>
        <end position="469"/>
    </location>
</feature>
<gene>
    <name evidence="2" type="ORF">OMM_00245</name>
</gene>
<feature type="transmembrane region" description="Helical" evidence="1">
    <location>
        <begin position="254"/>
        <end position="280"/>
    </location>
</feature>
<protein>
    <submittedName>
        <fullName evidence="2">ABC-2 type transport system permease protein</fullName>
    </submittedName>
</protein>
<dbReference type="AlphaFoldDB" id="A0A1V1PHP9"/>
<keyword evidence="1" id="KW-0812">Transmembrane</keyword>
<keyword evidence="1" id="KW-0472">Membrane</keyword>
<feature type="transmembrane region" description="Helical" evidence="1">
    <location>
        <begin position="523"/>
        <end position="546"/>
    </location>
</feature>
<organism evidence="2 3">
    <name type="scientific">Candidatus Magnetoglobus multicellularis str. Araruama</name>
    <dbReference type="NCBI Taxonomy" id="890399"/>
    <lineage>
        <taxon>Bacteria</taxon>
        <taxon>Pseudomonadati</taxon>
        <taxon>Thermodesulfobacteriota</taxon>
        <taxon>Desulfobacteria</taxon>
        <taxon>Desulfobacterales</taxon>
        <taxon>Desulfobacteraceae</taxon>
        <taxon>Candidatus Magnetoglobus</taxon>
    </lineage>
</organism>
<feature type="transmembrane region" description="Helical" evidence="1">
    <location>
        <begin position="185"/>
        <end position="204"/>
    </location>
</feature>
<feature type="transmembrane region" description="Helical" evidence="1">
    <location>
        <begin position="415"/>
        <end position="439"/>
    </location>
</feature>
<dbReference type="Proteomes" id="UP000189670">
    <property type="component" value="Unassembled WGS sequence"/>
</dbReference>
<evidence type="ECO:0000313" key="2">
    <source>
        <dbReference type="EMBL" id="ETR74419.1"/>
    </source>
</evidence>
<feature type="transmembrane region" description="Helical" evidence="1">
    <location>
        <begin position="330"/>
        <end position="348"/>
    </location>
</feature>
<name>A0A1V1PHP9_9BACT</name>
<feature type="transmembrane region" description="Helical" evidence="1">
    <location>
        <begin position="124"/>
        <end position="141"/>
    </location>
</feature>
<proteinExistence type="predicted"/>
<feature type="transmembrane region" description="Helical" evidence="1">
    <location>
        <begin position="147"/>
        <end position="173"/>
    </location>
</feature>
<dbReference type="EMBL" id="ATBP01000008">
    <property type="protein sequence ID" value="ETR74419.1"/>
    <property type="molecule type" value="Genomic_DNA"/>
</dbReference>
<feature type="transmembrane region" description="Helical" evidence="1">
    <location>
        <begin position="67"/>
        <end position="88"/>
    </location>
</feature>
<feature type="transmembrane region" description="Helical" evidence="1">
    <location>
        <begin position="481"/>
        <end position="503"/>
    </location>
</feature>
<feature type="transmembrane region" description="Helical" evidence="1">
    <location>
        <begin position="368"/>
        <end position="387"/>
    </location>
</feature>
<comment type="caution">
    <text evidence="2">The sequence shown here is derived from an EMBL/GenBank/DDBJ whole genome shotgun (WGS) entry which is preliminary data.</text>
</comment>
<dbReference type="Pfam" id="PF16949">
    <property type="entry name" value="ABC_tran_2"/>
    <property type="match status" value="1"/>
</dbReference>
<evidence type="ECO:0000256" key="1">
    <source>
        <dbReference type="SAM" id="Phobius"/>
    </source>
</evidence>